<keyword evidence="3" id="KW-0812">Transmembrane</keyword>
<keyword evidence="1 4" id="KW-0732">Signal</keyword>
<feature type="signal peptide" evidence="4">
    <location>
        <begin position="1"/>
        <end position="19"/>
    </location>
</feature>
<dbReference type="PANTHER" id="PTHR22907">
    <property type="entry name" value="GH04558P"/>
    <property type="match status" value="1"/>
</dbReference>
<dbReference type="Proteomes" id="UP001152747">
    <property type="component" value="Unassembled WGS sequence"/>
</dbReference>
<feature type="chain" id="PRO_5040131597" description="ZP domain-containing protein" evidence="4">
    <location>
        <begin position="20"/>
        <end position="427"/>
    </location>
</feature>
<dbReference type="OrthoDB" id="10040649at2759"/>
<keyword evidence="7" id="KW-1185">Reference proteome</keyword>
<dbReference type="Pfam" id="PF00100">
    <property type="entry name" value="Zona_pellucida"/>
    <property type="match status" value="1"/>
</dbReference>
<evidence type="ECO:0000313" key="6">
    <source>
        <dbReference type="EMBL" id="CAI5453975.1"/>
    </source>
</evidence>
<evidence type="ECO:0000256" key="4">
    <source>
        <dbReference type="SAM" id="SignalP"/>
    </source>
</evidence>
<evidence type="ECO:0000313" key="7">
    <source>
        <dbReference type="Proteomes" id="UP001152747"/>
    </source>
</evidence>
<organism evidence="6 7">
    <name type="scientific">Caenorhabditis angaria</name>
    <dbReference type="NCBI Taxonomy" id="860376"/>
    <lineage>
        <taxon>Eukaryota</taxon>
        <taxon>Metazoa</taxon>
        <taxon>Ecdysozoa</taxon>
        <taxon>Nematoda</taxon>
        <taxon>Chromadorea</taxon>
        <taxon>Rhabditida</taxon>
        <taxon>Rhabditina</taxon>
        <taxon>Rhabditomorpha</taxon>
        <taxon>Rhabditoidea</taxon>
        <taxon>Rhabditidae</taxon>
        <taxon>Peloderinae</taxon>
        <taxon>Caenorhabditis</taxon>
    </lineage>
</organism>
<dbReference type="InterPro" id="IPR051962">
    <property type="entry name" value="Cuticlin"/>
</dbReference>
<feature type="domain" description="ZP" evidence="5">
    <location>
        <begin position="30"/>
        <end position="290"/>
    </location>
</feature>
<evidence type="ECO:0000259" key="5">
    <source>
        <dbReference type="PROSITE" id="PS51034"/>
    </source>
</evidence>
<feature type="transmembrane region" description="Helical" evidence="3">
    <location>
        <begin position="359"/>
        <end position="383"/>
    </location>
</feature>
<evidence type="ECO:0000256" key="3">
    <source>
        <dbReference type="SAM" id="Phobius"/>
    </source>
</evidence>
<dbReference type="InterPro" id="IPR042235">
    <property type="entry name" value="ZP-C_dom"/>
</dbReference>
<dbReference type="InterPro" id="IPR055355">
    <property type="entry name" value="ZP-C"/>
</dbReference>
<dbReference type="PANTHER" id="PTHR22907:SF54">
    <property type="entry name" value="GH04558P"/>
    <property type="match status" value="1"/>
</dbReference>
<gene>
    <name evidence="6" type="ORF">CAMP_LOCUS16612</name>
</gene>
<name>A0A9P1IZQ3_9PELO</name>
<reference evidence="6" key="1">
    <citation type="submission" date="2022-11" db="EMBL/GenBank/DDBJ databases">
        <authorList>
            <person name="Kikuchi T."/>
        </authorList>
    </citation>
    <scope>NUCLEOTIDE SEQUENCE</scope>
    <source>
        <strain evidence="6">PS1010</strain>
    </source>
</reference>
<keyword evidence="2" id="KW-1015">Disulfide bond</keyword>
<accession>A0A9P1IZQ3</accession>
<comment type="caution">
    <text evidence="6">The sequence shown here is derived from an EMBL/GenBank/DDBJ whole genome shotgun (WGS) entry which is preliminary data.</text>
</comment>
<sequence>MDLLFSWVCLLLMLGNAICKNTEGFVEEVSCSSESLTVVINRSDPEVSQWMANPKSQPVVYVYGHKTRHPCGTSMKNEKGLTNFNLTIPYGKECDVSLVDLQPNHRTAETTVVLEDNADLSYSKSLRINHVFCLYARSVQTIRFNDVSNGHEVIASTGGKPKPKVEMLFRNADGKSLRAAKIGDSVEFFVALSPDLAYHGISPKECVFSDREDINSPDAKKMTFVQSGCPVDEISEIIDPLANVNDQVYFSKFKTFRFGNQSTVFAHCILQVCLKKEECTKSCFKKVVNSNLTAERLRFRHRRSVGNQTANANDKFDMSEIALTNTLTILTDNESKELVPLPSVSIPQRECAPSEFGKIPMIACLVFLILFLISSMVSIYLGCRLKQKTKQNSFDMMSAYSNSALSMPVSYSLQRSNYASSTQMEYR</sequence>
<dbReference type="EMBL" id="CANHGI010000006">
    <property type="protein sequence ID" value="CAI5453975.1"/>
    <property type="molecule type" value="Genomic_DNA"/>
</dbReference>
<proteinExistence type="predicted"/>
<evidence type="ECO:0000256" key="2">
    <source>
        <dbReference type="ARBA" id="ARBA00023157"/>
    </source>
</evidence>
<dbReference type="AlphaFoldDB" id="A0A9P1IZQ3"/>
<dbReference type="SMART" id="SM00241">
    <property type="entry name" value="ZP"/>
    <property type="match status" value="1"/>
</dbReference>
<evidence type="ECO:0000256" key="1">
    <source>
        <dbReference type="ARBA" id="ARBA00022729"/>
    </source>
</evidence>
<keyword evidence="3" id="KW-1133">Transmembrane helix</keyword>
<protein>
    <recommendedName>
        <fullName evidence="5">ZP domain-containing protein</fullName>
    </recommendedName>
</protein>
<dbReference type="PROSITE" id="PS51034">
    <property type="entry name" value="ZP_2"/>
    <property type="match status" value="1"/>
</dbReference>
<dbReference type="Gene3D" id="2.60.40.4100">
    <property type="entry name" value="Zona pellucida, ZP-C domain"/>
    <property type="match status" value="1"/>
</dbReference>
<keyword evidence="3" id="KW-0472">Membrane</keyword>
<dbReference type="InterPro" id="IPR001507">
    <property type="entry name" value="ZP_dom"/>
</dbReference>